<dbReference type="PANTHER" id="PTHR10848:SF0">
    <property type="entry name" value="MEIOTIC RECOMBINATION PROTEIN SPO11"/>
    <property type="match status" value="1"/>
</dbReference>
<protein>
    <submittedName>
        <fullName evidence="4">TP6A_N domain-containing protein</fullName>
    </submittedName>
</protein>
<gene>
    <name evidence="2" type="ORF">SBAD_LOCUS10621</name>
</gene>
<dbReference type="InterPro" id="IPR034136">
    <property type="entry name" value="TOPRIM_Topo6A/Spo11"/>
</dbReference>
<reference evidence="4" key="1">
    <citation type="submission" date="2016-06" db="UniProtKB">
        <authorList>
            <consortium name="WormBaseParasite"/>
        </authorList>
    </citation>
    <scope>IDENTIFICATION</scope>
</reference>
<accession>A0A183J426</accession>
<dbReference type="GO" id="GO:0003677">
    <property type="term" value="F:DNA binding"/>
    <property type="evidence" value="ECO:0007669"/>
    <property type="project" value="InterPro"/>
</dbReference>
<name>A0A183J426_9BILA</name>
<keyword evidence="3" id="KW-1185">Reference proteome</keyword>
<evidence type="ECO:0000313" key="3">
    <source>
        <dbReference type="Proteomes" id="UP000270296"/>
    </source>
</evidence>
<sequence length="185" mass="20921">MSSCVDRDRVLRKIESYILAFKCCLENVPGPTSFLLGSLYYKYRSRYGTQRKVDYYVRLTCELLNEYREALHILATSKGLIVGDLVIQTRDGELLDCRTVTAVPQFCGNVKVIQSSAKYVLVVEKDSVFEKLVADNFATVLGTGILITAKGYPDFSTRVLLRILQKHLHIPFFALMDADPNGMRP</sequence>
<evidence type="ECO:0000313" key="2">
    <source>
        <dbReference type="EMBL" id="VDP33326.1"/>
    </source>
</evidence>
<organism evidence="4">
    <name type="scientific">Soboliphyme baturini</name>
    <dbReference type="NCBI Taxonomy" id="241478"/>
    <lineage>
        <taxon>Eukaryota</taxon>
        <taxon>Metazoa</taxon>
        <taxon>Ecdysozoa</taxon>
        <taxon>Nematoda</taxon>
        <taxon>Enoplea</taxon>
        <taxon>Dorylaimia</taxon>
        <taxon>Dioctophymatida</taxon>
        <taxon>Dioctophymatoidea</taxon>
        <taxon>Soboliphymatidae</taxon>
        <taxon>Soboliphyme</taxon>
    </lineage>
</organism>
<dbReference type="InterPro" id="IPR036078">
    <property type="entry name" value="Spo11/TopoVI_A_sf"/>
</dbReference>
<evidence type="ECO:0000259" key="1">
    <source>
        <dbReference type="Pfam" id="PF21180"/>
    </source>
</evidence>
<feature type="domain" description="Topoisomerase 6 subunit A/Spo11 TOPRIM" evidence="1">
    <location>
        <begin position="119"/>
        <end position="183"/>
    </location>
</feature>
<dbReference type="PANTHER" id="PTHR10848">
    <property type="entry name" value="MEIOTIC RECOMBINATION PROTEIN SPO11"/>
    <property type="match status" value="1"/>
</dbReference>
<evidence type="ECO:0000313" key="4">
    <source>
        <dbReference type="WBParaSite" id="SBAD_0001099401-mRNA-1"/>
    </source>
</evidence>
<dbReference type="InterPro" id="IPR002815">
    <property type="entry name" value="Spo11/TopoVI_A"/>
</dbReference>
<dbReference type="EMBL" id="UZAM01014332">
    <property type="protein sequence ID" value="VDP33326.1"/>
    <property type="molecule type" value="Genomic_DNA"/>
</dbReference>
<dbReference type="WBParaSite" id="SBAD_0001099401-mRNA-1">
    <property type="protein sequence ID" value="SBAD_0001099401-mRNA-1"/>
    <property type="gene ID" value="SBAD_0001099401"/>
</dbReference>
<dbReference type="GO" id="GO:0000706">
    <property type="term" value="P:meiotic DNA double-strand break processing"/>
    <property type="evidence" value="ECO:0007669"/>
    <property type="project" value="TreeGrafter"/>
</dbReference>
<dbReference type="OrthoDB" id="5377392at2759"/>
<dbReference type="AlphaFoldDB" id="A0A183J426"/>
<dbReference type="Pfam" id="PF21180">
    <property type="entry name" value="TOP6A-Spo11_Toprim"/>
    <property type="match status" value="1"/>
</dbReference>
<dbReference type="GO" id="GO:0003918">
    <property type="term" value="F:DNA topoisomerase type II (double strand cut, ATP-hydrolyzing) activity"/>
    <property type="evidence" value="ECO:0007669"/>
    <property type="project" value="InterPro"/>
</dbReference>
<dbReference type="GO" id="GO:0000228">
    <property type="term" value="C:nuclear chromosome"/>
    <property type="evidence" value="ECO:0007669"/>
    <property type="project" value="TreeGrafter"/>
</dbReference>
<dbReference type="Gene3D" id="3.40.1360.10">
    <property type="match status" value="1"/>
</dbReference>
<dbReference type="Proteomes" id="UP000270296">
    <property type="component" value="Unassembled WGS sequence"/>
</dbReference>
<dbReference type="GO" id="GO:0042138">
    <property type="term" value="P:meiotic DNA double-strand break formation"/>
    <property type="evidence" value="ECO:0007669"/>
    <property type="project" value="TreeGrafter"/>
</dbReference>
<reference evidence="2 3" key="2">
    <citation type="submission" date="2018-11" db="EMBL/GenBank/DDBJ databases">
        <authorList>
            <consortium name="Pathogen Informatics"/>
        </authorList>
    </citation>
    <scope>NUCLEOTIDE SEQUENCE [LARGE SCALE GENOMIC DNA]</scope>
</reference>
<dbReference type="PRINTS" id="PR01550">
    <property type="entry name" value="TOP6AFAMILY"/>
</dbReference>
<dbReference type="GO" id="GO:0007131">
    <property type="term" value="P:reciprocal meiotic recombination"/>
    <property type="evidence" value="ECO:0007669"/>
    <property type="project" value="TreeGrafter"/>
</dbReference>
<proteinExistence type="predicted"/>
<dbReference type="SUPFAM" id="SSF56726">
    <property type="entry name" value="DNA topoisomerase IV, alpha subunit"/>
    <property type="match status" value="1"/>
</dbReference>